<dbReference type="PROSITE" id="PS50928">
    <property type="entry name" value="ABC_TM1"/>
    <property type="match status" value="1"/>
</dbReference>
<evidence type="ECO:0000313" key="9">
    <source>
        <dbReference type="EMBL" id="MBV0924489.1"/>
    </source>
</evidence>
<dbReference type="InterPro" id="IPR000515">
    <property type="entry name" value="MetI-like"/>
</dbReference>
<evidence type="ECO:0000256" key="1">
    <source>
        <dbReference type="ARBA" id="ARBA00004651"/>
    </source>
</evidence>
<dbReference type="CDD" id="cd06261">
    <property type="entry name" value="TM_PBP2"/>
    <property type="match status" value="1"/>
</dbReference>
<feature type="domain" description="ABC transmembrane type-1" evidence="8">
    <location>
        <begin position="99"/>
        <end position="338"/>
    </location>
</feature>
<evidence type="ECO:0000259" key="8">
    <source>
        <dbReference type="PROSITE" id="PS50928"/>
    </source>
</evidence>
<evidence type="ECO:0000256" key="2">
    <source>
        <dbReference type="ARBA" id="ARBA00022448"/>
    </source>
</evidence>
<feature type="transmembrane region" description="Helical" evidence="7">
    <location>
        <begin position="211"/>
        <end position="230"/>
    </location>
</feature>
<comment type="subcellular location">
    <subcellularLocation>
        <location evidence="1 7">Cell membrane</location>
        <topology evidence="1 7">Multi-pass membrane protein</topology>
    </subcellularLocation>
</comment>
<keyword evidence="4 7" id="KW-0812">Transmembrane</keyword>
<proteinExistence type="inferred from homology"/>
<dbReference type="Pfam" id="PF19300">
    <property type="entry name" value="BPD_transp_1_N"/>
    <property type="match status" value="1"/>
</dbReference>
<dbReference type="EMBL" id="JAHQXF010000002">
    <property type="protein sequence ID" value="MBV0924489.1"/>
    <property type="molecule type" value="Genomic_DNA"/>
</dbReference>
<keyword evidence="5 7" id="KW-1133">Transmembrane helix</keyword>
<dbReference type="RefSeq" id="WP_162319056.1">
    <property type="nucleotide sequence ID" value="NZ_JAHQXF010000002.1"/>
</dbReference>
<accession>A0A8J7YA40</accession>
<keyword evidence="6 7" id="KW-0472">Membrane</keyword>
<evidence type="ECO:0000256" key="4">
    <source>
        <dbReference type="ARBA" id="ARBA00022692"/>
    </source>
</evidence>
<dbReference type="SUPFAM" id="SSF161098">
    <property type="entry name" value="MetI-like"/>
    <property type="match status" value="1"/>
</dbReference>
<dbReference type="Gene3D" id="1.10.3720.10">
    <property type="entry name" value="MetI-like"/>
    <property type="match status" value="1"/>
</dbReference>
<comment type="caution">
    <text evidence="9">The sequence shown here is derived from an EMBL/GenBank/DDBJ whole genome shotgun (WGS) entry which is preliminary data.</text>
</comment>
<evidence type="ECO:0000313" key="10">
    <source>
        <dbReference type="Proteomes" id="UP000766550"/>
    </source>
</evidence>
<feature type="transmembrane region" description="Helical" evidence="7">
    <location>
        <begin position="269"/>
        <end position="290"/>
    </location>
</feature>
<feature type="transmembrane region" description="Helical" evidence="7">
    <location>
        <begin position="320"/>
        <end position="341"/>
    </location>
</feature>
<feature type="transmembrane region" description="Helical" evidence="7">
    <location>
        <begin position="107"/>
        <end position="126"/>
    </location>
</feature>
<name>A0A8J7YA40_9EURY</name>
<dbReference type="Proteomes" id="UP000766550">
    <property type="component" value="Unassembled WGS sequence"/>
</dbReference>
<dbReference type="PANTHER" id="PTHR43163">
    <property type="entry name" value="DIPEPTIDE TRANSPORT SYSTEM PERMEASE PROTEIN DPPB-RELATED"/>
    <property type="match status" value="1"/>
</dbReference>
<dbReference type="InterPro" id="IPR045621">
    <property type="entry name" value="BPD_transp_1_N"/>
</dbReference>
<dbReference type="InterPro" id="IPR035906">
    <property type="entry name" value="MetI-like_sf"/>
</dbReference>
<keyword evidence="10" id="KW-1185">Reference proteome</keyword>
<comment type="similarity">
    <text evidence="7">Belongs to the binding-protein-dependent transport system permease family.</text>
</comment>
<evidence type="ECO:0000256" key="6">
    <source>
        <dbReference type="ARBA" id="ARBA00023136"/>
    </source>
</evidence>
<gene>
    <name evidence="9" type="ORF">KTS45_09785</name>
</gene>
<reference evidence="9 10" key="1">
    <citation type="submission" date="2021-06" db="EMBL/GenBank/DDBJ databases">
        <title>New haloarchaea isolates fom saline soil.</title>
        <authorList>
            <person name="Duran-Viseras A."/>
            <person name="Sanchez-Porro C.S."/>
            <person name="Ventosa A."/>
        </authorList>
    </citation>
    <scope>NUCLEOTIDE SEQUENCE [LARGE SCALE GENOMIC DNA]</scope>
    <source>
        <strain evidence="9 10">JCM 183640</strain>
    </source>
</reference>
<dbReference type="PANTHER" id="PTHR43163:SF6">
    <property type="entry name" value="DIPEPTIDE TRANSPORT SYSTEM PERMEASE PROTEIN DPPB-RELATED"/>
    <property type="match status" value="1"/>
</dbReference>
<evidence type="ECO:0000256" key="7">
    <source>
        <dbReference type="RuleBase" id="RU363032"/>
    </source>
</evidence>
<dbReference type="GO" id="GO:0005886">
    <property type="term" value="C:plasma membrane"/>
    <property type="evidence" value="ECO:0007669"/>
    <property type="project" value="UniProtKB-SubCell"/>
</dbReference>
<dbReference type="OrthoDB" id="44105at2157"/>
<evidence type="ECO:0000256" key="3">
    <source>
        <dbReference type="ARBA" id="ARBA00022475"/>
    </source>
</evidence>
<evidence type="ECO:0000256" key="5">
    <source>
        <dbReference type="ARBA" id="ARBA00022989"/>
    </source>
</evidence>
<dbReference type="Pfam" id="PF00528">
    <property type="entry name" value="BPD_transp_1"/>
    <property type="match status" value="1"/>
</dbReference>
<keyword evidence="3" id="KW-1003">Cell membrane</keyword>
<organism evidence="9 10">
    <name type="scientific">Haloarcula limicola</name>
    <dbReference type="NCBI Taxonomy" id="1429915"/>
    <lineage>
        <taxon>Archaea</taxon>
        <taxon>Methanobacteriati</taxon>
        <taxon>Methanobacteriota</taxon>
        <taxon>Stenosarchaea group</taxon>
        <taxon>Halobacteria</taxon>
        <taxon>Halobacteriales</taxon>
        <taxon>Haloarculaceae</taxon>
        <taxon>Haloarcula</taxon>
    </lineage>
</organism>
<feature type="transmembrane region" description="Helical" evidence="7">
    <location>
        <begin position="138"/>
        <end position="166"/>
    </location>
</feature>
<dbReference type="AlphaFoldDB" id="A0A8J7YA40"/>
<keyword evidence="2 7" id="KW-0813">Transport</keyword>
<sequence length="347" mass="37693">MTSKRFILKRLLLLVPVLLGVATFVFVILHLSPGDPARVILGQRASQARVMELQRELGLNDPLYVQYGRFLLEAATFDFGQSYKVAQGQPVRSVLASRLPVTIELSLYGQAIGLLLGLPLGVISAVKQDTLVDHFGRIGALSGISIPIYWSGPMLILLFSTFLGIFPASGRISSTVFLPDHWMLLGVELPLTGMVTIDTLLLGKPGAWLSAVRHLFLPAATIGIYSLALISRMMRSSMLEVVRQDYMRTARAKGQGQKITIMKHGFRNALIPVVTVIGIQFGTLLGGAVLTETVFGINGIGTTIVAAINATDYPLVQGTVLTFALLFTLVNLGVDITYSYLDPRIQQ</sequence>
<dbReference type="GO" id="GO:0055085">
    <property type="term" value="P:transmembrane transport"/>
    <property type="evidence" value="ECO:0007669"/>
    <property type="project" value="InterPro"/>
</dbReference>
<protein>
    <submittedName>
        <fullName evidence="9">ABC transporter permease</fullName>
    </submittedName>
</protein>
<feature type="transmembrane region" description="Helical" evidence="7">
    <location>
        <begin position="12"/>
        <end position="31"/>
    </location>
</feature>